<gene>
    <name evidence="3" type="ORF">ACFOM9_09265</name>
</gene>
<accession>A0ABV7UUL3</accession>
<protein>
    <recommendedName>
        <fullName evidence="5">Energy transducer TonB</fullName>
    </recommendedName>
</protein>
<dbReference type="Proteomes" id="UP001595724">
    <property type="component" value="Unassembled WGS sequence"/>
</dbReference>
<feature type="compositionally biased region" description="Low complexity" evidence="1">
    <location>
        <begin position="86"/>
        <end position="98"/>
    </location>
</feature>
<reference evidence="4" key="1">
    <citation type="journal article" date="2019" name="Int. J. Syst. Evol. Microbiol.">
        <title>The Global Catalogue of Microorganisms (GCM) 10K type strain sequencing project: providing services to taxonomists for standard genome sequencing and annotation.</title>
        <authorList>
            <consortium name="The Broad Institute Genomics Platform"/>
            <consortium name="The Broad Institute Genome Sequencing Center for Infectious Disease"/>
            <person name="Wu L."/>
            <person name="Ma J."/>
        </authorList>
    </citation>
    <scope>NUCLEOTIDE SEQUENCE [LARGE SCALE GENOMIC DNA]</scope>
    <source>
        <strain evidence="4">KCTC 42211</strain>
    </source>
</reference>
<evidence type="ECO:0000256" key="1">
    <source>
        <dbReference type="SAM" id="MobiDB-lite"/>
    </source>
</evidence>
<proteinExistence type="predicted"/>
<sequence>MGRTGKVDGVRVVAWTFALGAHLVLLWLATRKIAPPEPASDARSALRLVWLEPAKSVPNVSAPAAEPPPSERRPAPTSTPRPPTRATPASEPAAAAAPGPGKATSAVFIEQARQLSDIPAGGAQFVPDPLAHRDATLPGSGGGRFRMRAPPSIRRALLKIGTMAGGPGYTTDPCARIAGNLGELSQLGDSELLQEELRRKRALCD</sequence>
<evidence type="ECO:0000313" key="3">
    <source>
        <dbReference type="EMBL" id="MFC3660253.1"/>
    </source>
</evidence>
<keyword evidence="2" id="KW-0472">Membrane</keyword>
<feature type="region of interest" description="Disordered" evidence="1">
    <location>
        <begin position="58"/>
        <end position="103"/>
    </location>
</feature>
<dbReference type="RefSeq" id="WP_386709381.1">
    <property type="nucleotide sequence ID" value="NZ_JBHRYF010000008.1"/>
</dbReference>
<organism evidence="3 4">
    <name type="scientific">Luteimonas notoginsengisoli</name>
    <dbReference type="NCBI Taxonomy" id="1578200"/>
    <lineage>
        <taxon>Bacteria</taxon>
        <taxon>Pseudomonadati</taxon>
        <taxon>Pseudomonadota</taxon>
        <taxon>Gammaproteobacteria</taxon>
        <taxon>Lysobacterales</taxon>
        <taxon>Lysobacteraceae</taxon>
        <taxon>Luteimonas</taxon>
    </lineage>
</organism>
<keyword evidence="2" id="KW-1133">Transmembrane helix</keyword>
<evidence type="ECO:0000313" key="4">
    <source>
        <dbReference type="Proteomes" id="UP001595724"/>
    </source>
</evidence>
<evidence type="ECO:0008006" key="5">
    <source>
        <dbReference type="Google" id="ProtNLM"/>
    </source>
</evidence>
<comment type="caution">
    <text evidence="3">The sequence shown here is derived from an EMBL/GenBank/DDBJ whole genome shotgun (WGS) entry which is preliminary data.</text>
</comment>
<evidence type="ECO:0000256" key="2">
    <source>
        <dbReference type="SAM" id="Phobius"/>
    </source>
</evidence>
<keyword evidence="4" id="KW-1185">Reference proteome</keyword>
<dbReference type="EMBL" id="JBHRYF010000008">
    <property type="protein sequence ID" value="MFC3660253.1"/>
    <property type="molecule type" value="Genomic_DNA"/>
</dbReference>
<feature type="transmembrane region" description="Helical" evidence="2">
    <location>
        <begin position="12"/>
        <end position="30"/>
    </location>
</feature>
<keyword evidence="2" id="KW-0812">Transmembrane</keyword>
<name>A0ABV7UUL3_9GAMM</name>